<gene>
    <name evidence="1" type="ORF">SAMN05421770_104224</name>
</gene>
<protein>
    <submittedName>
        <fullName evidence="1">Oligoendopeptidase F</fullName>
    </submittedName>
</protein>
<accession>A0A239JZX0</accession>
<dbReference type="Proteomes" id="UP000198356">
    <property type="component" value="Unassembled WGS sequence"/>
</dbReference>
<sequence length="168" mass="19146">MKCMRDTCQRQYALERLLSKIALELFESAEETSFEKNLYTQAAGHAMLDREKVDAIFQSTLRPYEFYPMADAGASRNWMRKSLVFEDPHYLVNHLYASVIAVALFDKAHSDPGFAEKYGALLRRGFDADPKVLLATMGIHLDDPHLVEGAAHLFEQKTNDLQVLYASR</sequence>
<dbReference type="EMBL" id="FZOU01000004">
    <property type="protein sequence ID" value="SNT11325.1"/>
    <property type="molecule type" value="Genomic_DNA"/>
</dbReference>
<evidence type="ECO:0000313" key="1">
    <source>
        <dbReference type="EMBL" id="SNT11325.1"/>
    </source>
</evidence>
<dbReference type="Gene3D" id="1.10.1370.20">
    <property type="entry name" value="Oligoendopeptidase f, C-terminal domain"/>
    <property type="match status" value="1"/>
</dbReference>
<reference evidence="1 2" key="1">
    <citation type="submission" date="2017-06" db="EMBL/GenBank/DDBJ databases">
        <authorList>
            <person name="Kim H.J."/>
            <person name="Triplett B.A."/>
        </authorList>
    </citation>
    <scope>NUCLEOTIDE SEQUENCE [LARGE SCALE GENOMIC DNA]</scope>
    <source>
        <strain evidence="1 2">DSM 18704</strain>
    </source>
</reference>
<keyword evidence="2" id="KW-1185">Reference proteome</keyword>
<dbReference type="AlphaFoldDB" id="A0A239JZX0"/>
<proteinExistence type="predicted"/>
<organism evidence="1 2">
    <name type="scientific">Granulicella rosea</name>
    <dbReference type="NCBI Taxonomy" id="474952"/>
    <lineage>
        <taxon>Bacteria</taxon>
        <taxon>Pseudomonadati</taxon>
        <taxon>Acidobacteriota</taxon>
        <taxon>Terriglobia</taxon>
        <taxon>Terriglobales</taxon>
        <taxon>Acidobacteriaceae</taxon>
        <taxon>Granulicella</taxon>
    </lineage>
</organism>
<dbReference type="InterPro" id="IPR042088">
    <property type="entry name" value="OligoPept_F_C"/>
</dbReference>
<evidence type="ECO:0000313" key="2">
    <source>
        <dbReference type="Proteomes" id="UP000198356"/>
    </source>
</evidence>
<name>A0A239JZX0_9BACT</name>